<keyword evidence="6" id="KW-0862">Zinc</keyword>
<dbReference type="EMBL" id="KV454407">
    <property type="protein sequence ID" value="ODQ67396.1"/>
    <property type="molecule type" value="Genomic_DNA"/>
</dbReference>
<proteinExistence type="inferred from homology"/>
<gene>
    <name evidence="9" type="ORF">NADFUDRAFT_81884</name>
</gene>
<keyword evidence="10" id="KW-1185">Reference proteome</keyword>
<dbReference type="Gene3D" id="2.20.25.10">
    <property type="match status" value="1"/>
</dbReference>
<evidence type="ECO:0000256" key="1">
    <source>
        <dbReference type="ARBA" id="ARBA00001650"/>
    </source>
</evidence>
<dbReference type="InterPro" id="IPR050883">
    <property type="entry name" value="PNGase"/>
</dbReference>
<dbReference type="Pfam" id="PF01841">
    <property type="entry name" value="Transglut_core"/>
    <property type="match status" value="1"/>
</dbReference>
<dbReference type="EC" id="3.5.1.52" evidence="3"/>
<dbReference type="GO" id="GO:0005634">
    <property type="term" value="C:nucleus"/>
    <property type="evidence" value="ECO:0007669"/>
    <property type="project" value="TreeGrafter"/>
</dbReference>
<dbReference type="InterPro" id="IPR002931">
    <property type="entry name" value="Transglutaminase-like"/>
</dbReference>
<dbReference type="GO" id="GO:0046872">
    <property type="term" value="F:metal ion binding"/>
    <property type="evidence" value="ECO:0007669"/>
    <property type="project" value="UniProtKB-KW"/>
</dbReference>
<dbReference type="SMART" id="SM00460">
    <property type="entry name" value="TGc"/>
    <property type="match status" value="1"/>
</dbReference>
<dbReference type="PANTHER" id="PTHR12143:SF19">
    <property type="entry name" value="PEPTIDE-N(4)-(N-ACETYL-BETA-GLUCOSAMINYL)ASPARAGINE AMIDASE"/>
    <property type="match status" value="1"/>
</dbReference>
<keyword evidence="5" id="KW-0479">Metal-binding</keyword>
<protein>
    <recommendedName>
        <fullName evidence="4">Peptide-N(4)-(N-acetyl-beta-glucosaminyl)asparagine amidase</fullName>
        <ecNumber evidence="3">3.5.1.52</ecNumber>
    </recommendedName>
    <alternativeName>
        <fullName evidence="7">Peptide:N-glycanase 1</fullName>
    </alternativeName>
</protein>
<organism evidence="9 10">
    <name type="scientific">Nadsonia fulvescens var. elongata DSM 6958</name>
    <dbReference type="NCBI Taxonomy" id="857566"/>
    <lineage>
        <taxon>Eukaryota</taxon>
        <taxon>Fungi</taxon>
        <taxon>Dikarya</taxon>
        <taxon>Ascomycota</taxon>
        <taxon>Saccharomycotina</taxon>
        <taxon>Dipodascomycetes</taxon>
        <taxon>Dipodascales</taxon>
        <taxon>Dipodascales incertae sedis</taxon>
        <taxon>Nadsonia</taxon>
    </lineage>
</organism>
<dbReference type="GO" id="GO:0006516">
    <property type="term" value="P:glycoprotein catabolic process"/>
    <property type="evidence" value="ECO:0007669"/>
    <property type="project" value="TreeGrafter"/>
</dbReference>
<comment type="similarity">
    <text evidence="2">Belongs to the transglutaminase-like superfamily. PNGase family.</text>
</comment>
<dbReference type="PANTHER" id="PTHR12143">
    <property type="entry name" value="PEPTIDE N-GLYCANASE PNGASE -RELATED"/>
    <property type="match status" value="1"/>
</dbReference>
<accession>A0A1E3PPN6</accession>
<evidence type="ECO:0000256" key="4">
    <source>
        <dbReference type="ARBA" id="ARBA00018546"/>
    </source>
</evidence>
<evidence type="ECO:0000256" key="5">
    <source>
        <dbReference type="ARBA" id="ARBA00022723"/>
    </source>
</evidence>
<dbReference type="GO" id="GO:0000224">
    <property type="term" value="F:peptide-N4-(N-acetyl-beta-glucosaminyl)asparagine amidase activity"/>
    <property type="evidence" value="ECO:0007669"/>
    <property type="project" value="UniProtKB-EC"/>
</dbReference>
<evidence type="ECO:0000256" key="7">
    <source>
        <dbReference type="ARBA" id="ARBA00032858"/>
    </source>
</evidence>
<name>A0A1E3PPN6_9ASCO</name>
<dbReference type="SUPFAM" id="SSF54001">
    <property type="entry name" value="Cysteine proteinases"/>
    <property type="match status" value="1"/>
</dbReference>
<sequence length="331" mass="38061">MDYSSLVSRVSAKAKNIISSRLPGLQTSELNAFGQTLKSLSETPLAYEDSHLQDKALEILPLERLYSEAEEDAQKDKIWGLQDHLIRRLLRWFKHDFFTWVNTLPCTKCNGNTVSVGARRPTYQERLDGAGNIEIHRCQACGHTEDFPRYNKVGILLEYRKGRCGEWANCFTFLCRALGSRSRWVWNAEDHVWTEVYSETQQRWVHCDACEEAWDNPTLYSQGWNKKMSYVIGFSTEGATDVTNRYIRKDEYALPRNKISEPQLKSVLNEIKHTRRSLISPEEKQALQDQDEKEFLELANYQGLLKSGIMAPRESGAGEWTKARGEDGSVP</sequence>
<reference evidence="9 10" key="1">
    <citation type="journal article" date="2016" name="Proc. Natl. Acad. Sci. U.S.A.">
        <title>Comparative genomics of biotechnologically important yeasts.</title>
        <authorList>
            <person name="Riley R."/>
            <person name="Haridas S."/>
            <person name="Wolfe K.H."/>
            <person name="Lopes M.R."/>
            <person name="Hittinger C.T."/>
            <person name="Goeker M."/>
            <person name="Salamov A.A."/>
            <person name="Wisecaver J.H."/>
            <person name="Long T.M."/>
            <person name="Calvey C.H."/>
            <person name="Aerts A.L."/>
            <person name="Barry K.W."/>
            <person name="Choi C."/>
            <person name="Clum A."/>
            <person name="Coughlan A.Y."/>
            <person name="Deshpande S."/>
            <person name="Douglass A.P."/>
            <person name="Hanson S.J."/>
            <person name="Klenk H.-P."/>
            <person name="LaButti K.M."/>
            <person name="Lapidus A."/>
            <person name="Lindquist E.A."/>
            <person name="Lipzen A.M."/>
            <person name="Meier-Kolthoff J.P."/>
            <person name="Ohm R.A."/>
            <person name="Otillar R.P."/>
            <person name="Pangilinan J.L."/>
            <person name="Peng Y."/>
            <person name="Rokas A."/>
            <person name="Rosa C.A."/>
            <person name="Scheuner C."/>
            <person name="Sibirny A.A."/>
            <person name="Slot J.C."/>
            <person name="Stielow J.B."/>
            <person name="Sun H."/>
            <person name="Kurtzman C.P."/>
            <person name="Blackwell M."/>
            <person name="Grigoriev I.V."/>
            <person name="Jeffries T.W."/>
        </authorList>
    </citation>
    <scope>NUCLEOTIDE SEQUENCE [LARGE SCALE GENOMIC DNA]</scope>
    <source>
        <strain evidence="9 10">DSM 6958</strain>
    </source>
</reference>
<dbReference type="FunFam" id="3.10.620.30:FF:000004">
    <property type="entry name" value="Peptidase (PNG1)"/>
    <property type="match status" value="1"/>
</dbReference>
<comment type="catalytic activity">
    <reaction evidence="1">
        <text>Hydrolysis of an N(4)-(acetyl-beta-D-glucosaminyl)asparagine residue in which the glucosamine residue may be further glycosylated, to yield a (substituted) N-acetyl-beta-D-glucosaminylamine and a peptide containing an aspartate residue.</text>
        <dbReference type="EC" id="3.5.1.52"/>
    </reaction>
</comment>
<evidence type="ECO:0000256" key="2">
    <source>
        <dbReference type="ARBA" id="ARBA00009390"/>
    </source>
</evidence>
<dbReference type="STRING" id="857566.A0A1E3PPN6"/>
<dbReference type="GO" id="GO:0005829">
    <property type="term" value="C:cytosol"/>
    <property type="evidence" value="ECO:0007669"/>
    <property type="project" value="TreeGrafter"/>
</dbReference>
<evidence type="ECO:0000256" key="6">
    <source>
        <dbReference type="ARBA" id="ARBA00022833"/>
    </source>
</evidence>
<dbReference type="Gene3D" id="3.10.620.30">
    <property type="match status" value="1"/>
</dbReference>
<evidence type="ECO:0000313" key="10">
    <source>
        <dbReference type="Proteomes" id="UP000095009"/>
    </source>
</evidence>
<feature type="non-terminal residue" evidence="9">
    <location>
        <position position="1"/>
    </location>
</feature>
<dbReference type="AlphaFoldDB" id="A0A1E3PPN6"/>
<evidence type="ECO:0000259" key="8">
    <source>
        <dbReference type="SMART" id="SM00460"/>
    </source>
</evidence>
<dbReference type="Proteomes" id="UP000095009">
    <property type="component" value="Unassembled WGS sequence"/>
</dbReference>
<evidence type="ECO:0000313" key="9">
    <source>
        <dbReference type="EMBL" id="ODQ67396.1"/>
    </source>
</evidence>
<dbReference type="InterPro" id="IPR038765">
    <property type="entry name" value="Papain-like_cys_pep_sf"/>
</dbReference>
<feature type="domain" description="Transglutaminase-like" evidence="8">
    <location>
        <begin position="156"/>
        <end position="211"/>
    </location>
</feature>
<evidence type="ECO:0000256" key="3">
    <source>
        <dbReference type="ARBA" id="ARBA00012158"/>
    </source>
</evidence>
<dbReference type="OrthoDB" id="409136at2759"/>